<dbReference type="Pfam" id="PF13589">
    <property type="entry name" value="HATPase_c_3"/>
    <property type="match status" value="1"/>
</dbReference>
<keyword evidence="4 5" id="KW-0234">DNA repair</keyword>
<evidence type="ECO:0000256" key="4">
    <source>
        <dbReference type="ARBA" id="ARBA00023204"/>
    </source>
</evidence>
<dbReference type="NCBIfam" id="NF000953">
    <property type="entry name" value="PRK00095.2-4"/>
    <property type="match status" value="1"/>
</dbReference>
<evidence type="ECO:0000313" key="9">
    <source>
        <dbReference type="Proteomes" id="UP000279470"/>
    </source>
</evidence>
<feature type="domain" description="MutL C-terminal dimerisation" evidence="6">
    <location>
        <begin position="446"/>
        <end position="589"/>
    </location>
</feature>
<dbReference type="RefSeq" id="WP_126044406.1">
    <property type="nucleotide sequence ID" value="NZ_RXFM01000013.1"/>
</dbReference>
<dbReference type="CDD" id="cd16926">
    <property type="entry name" value="HATPase_MutL-MLH-PMS-like"/>
    <property type="match status" value="1"/>
</dbReference>
<dbReference type="Proteomes" id="UP000279470">
    <property type="component" value="Unassembled WGS sequence"/>
</dbReference>
<sequence>MSIRVLSTNTINKIAAGEVIDRPLSVIKELTENSIDAGATEIVIEISRGGRNFISVTDNGRGMSKNELNLALERHATSKLMEEDITNIQFLGFRGEALPSIASVSKVNIKSRAADSEDAWELQICGGGESEIKPVSCNIGTTIQITDLFFTTPTRLKFLKSEASETSASIELVNKLALSRENISFKLVSNDKVIIDTPLQEKSILESSKRIEDILGKKFVENSIKFNFEEDDIKVYGYASIPTFNAATSLNQHFFINKRFVKDKVLSVAARAAYRNLIPHNRFPQIVLYLDINPKLVDVNVHPTKAEVRFRDEQRIKGIIINAIRTAITNSELKNNNELAKEAVRFFKPQELSYPQNKVLNLDHEKSSSEKRDRLDDLLKSHKSIINNDIIKDFSNIDSRDQEINDIKDNKEYLSNFVKSELKEQKEQNEENIENIGDDEFPLGFAKCQIDKTYIIAEKSDSLILVDQHAAHERLTLEKIKLQLKGGALEGQILLVPEVVNLDKVLTEQIMQKKENLQKFGLVIERNGISQVTVRQVPVIMQNLDIPGFVKNIAESIHLFDDISLINEKIEEIWGNIACHYSIRAGRVLNIEEMNQLLREIEKTPLSEQCNHGRPTFVKLELKDIRKIFERL</sequence>
<dbReference type="FunFam" id="3.30.565.10:FF:000003">
    <property type="entry name" value="DNA mismatch repair endonuclease MutL"/>
    <property type="match status" value="1"/>
</dbReference>
<evidence type="ECO:0000256" key="2">
    <source>
        <dbReference type="ARBA" id="ARBA00021975"/>
    </source>
</evidence>
<dbReference type="HAMAP" id="MF_00149">
    <property type="entry name" value="DNA_mis_repair"/>
    <property type="match status" value="1"/>
</dbReference>
<dbReference type="Pfam" id="PF01119">
    <property type="entry name" value="DNA_mis_repair"/>
    <property type="match status" value="1"/>
</dbReference>
<name>A0A3R9XSJ0_9RICK</name>
<dbReference type="Gene3D" id="3.30.1540.20">
    <property type="entry name" value="MutL, C-terminal domain, dimerisation subdomain"/>
    <property type="match status" value="1"/>
</dbReference>
<dbReference type="Gene3D" id="3.30.1370.100">
    <property type="entry name" value="MutL, C-terminal domain, regulatory subdomain"/>
    <property type="match status" value="1"/>
</dbReference>
<evidence type="ECO:0000313" key="8">
    <source>
        <dbReference type="EMBL" id="RST70295.1"/>
    </source>
</evidence>
<dbReference type="InterPro" id="IPR014790">
    <property type="entry name" value="MutL_C"/>
</dbReference>
<dbReference type="InterPro" id="IPR020568">
    <property type="entry name" value="Ribosomal_Su5_D2-typ_SF"/>
</dbReference>
<dbReference type="SUPFAM" id="SSF55874">
    <property type="entry name" value="ATPase domain of HSP90 chaperone/DNA topoisomerase II/histidine kinase"/>
    <property type="match status" value="1"/>
</dbReference>
<dbReference type="SUPFAM" id="SSF54211">
    <property type="entry name" value="Ribosomal protein S5 domain 2-like"/>
    <property type="match status" value="1"/>
</dbReference>
<keyword evidence="9" id="KW-1185">Reference proteome</keyword>
<comment type="caution">
    <text evidence="8">The sequence shown here is derived from an EMBL/GenBank/DDBJ whole genome shotgun (WGS) entry which is preliminary data.</text>
</comment>
<dbReference type="SMART" id="SM00853">
    <property type="entry name" value="MutL_C"/>
    <property type="match status" value="1"/>
</dbReference>
<dbReference type="InterPro" id="IPR014762">
    <property type="entry name" value="DNA_mismatch_repair_CS"/>
</dbReference>
<comment type="function">
    <text evidence="5">This protein is involved in the repair of mismatches in DNA. It is required for dam-dependent methyl-directed DNA mismatch repair. May act as a 'molecular matchmaker', a protein that promotes the formation of a stable complex between two or more DNA-binding proteins in an ATP-dependent manner without itself being part of a final effector complex.</text>
</comment>
<dbReference type="NCBIfam" id="TIGR00585">
    <property type="entry name" value="mutl"/>
    <property type="match status" value="1"/>
</dbReference>
<dbReference type="PANTHER" id="PTHR10073:SF12">
    <property type="entry name" value="DNA MISMATCH REPAIR PROTEIN MLH1"/>
    <property type="match status" value="1"/>
</dbReference>
<keyword evidence="8" id="KW-0378">Hydrolase</keyword>
<feature type="domain" description="DNA mismatch repair protein S5" evidence="7">
    <location>
        <begin position="211"/>
        <end position="329"/>
    </location>
</feature>
<dbReference type="PANTHER" id="PTHR10073">
    <property type="entry name" value="DNA MISMATCH REPAIR PROTEIN MLH, PMS, MUTL"/>
    <property type="match status" value="1"/>
</dbReference>
<dbReference type="AlphaFoldDB" id="A0A3R9XSJ0"/>
<dbReference type="InterPro" id="IPR020667">
    <property type="entry name" value="DNA_mismatch_repair_MutL"/>
</dbReference>
<evidence type="ECO:0000259" key="7">
    <source>
        <dbReference type="SMART" id="SM01340"/>
    </source>
</evidence>
<dbReference type="GO" id="GO:0030983">
    <property type="term" value="F:mismatched DNA binding"/>
    <property type="evidence" value="ECO:0007669"/>
    <property type="project" value="InterPro"/>
</dbReference>
<comment type="similarity">
    <text evidence="1 5">Belongs to the DNA mismatch repair MutL/HexB family.</text>
</comment>
<evidence type="ECO:0000259" key="6">
    <source>
        <dbReference type="SMART" id="SM00853"/>
    </source>
</evidence>
<dbReference type="InterPro" id="IPR038973">
    <property type="entry name" value="MutL/Mlh/Pms-like"/>
</dbReference>
<dbReference type="EMBL" id="RXFM01000013">
    <property type="protein sequence ID" value="RST70295.1"/>
    <property type="molecule type" value="Genomic_DNA"/>
</dbReference>
<dbReference type="InterPro" id="IPR013507">
    <property type="entry name" value="DNA_mismatch_S5_2-like"/>
</dbReference>
<dbReference type="GO" id="GO:0032300">
    <property type="term" value="C:mismatch repair complex"/>
    <property type="evidence" value="ECO:0007669"/>
    <property type="project" value="InterPro"/>
</dbReference>
<dbReference type="InterPro" id="IPR042120">
    <property type="entry name" value="MutL_C_dimsub"/>
</dbReference>
<keyword evidence="3 5" id="KW-0227">DNA damage</keyword>
<dbReference type="SUPFAM" id="SSF118116">
    <property type="entry name" value="DNA mismatch repair protein MutL"/>
    <property type="match status" value="1"/>
</dbReference>
<dbReference type="OrthoDB" id="9763467at2"/>
<evidence type="ECO:0000256" key="5">
    <source>
        <dbReference type="HAMAP-Rule" id="MF_00149"/>
    </source>
</evidence>
<dbReference type="InterPro" id="IPR037198">
    <property type="entry name" value="MutL_C_sf"/>
</dbReference>
<dbReference type="GO" id="GO:0004519">
    <property type="term" value="F:endonuclease activity"/>
    <property type="evidence" value="ECO:0007669"/>
    <property type="project" value="UniProtKB-KW"/>
</dbReference>
<reference evidence="9" key="1">
    <citation type="submission" date="2018-11" db="EMBL/GenBank/DDBJ databases">
        <title>Phylogenetic, genomic, and biogeographic characterization of a novel and ubiquitous marine invertebrate-associated Rickettsiales parasite, Candidatus Marinoinvertebrata rohwerii, gen. nov., sp. nov.</title>
        <authorList>
            <person name="Klinges J.G."/>
            <person name="Rosales S.M."/>
            <person name="Mcminds R."/>
            <person name="Shaver E.C."/>
            <person name="Shantz A."/>
            <person name="Peters E.C."/>
            <person name="Burkepile D.E."/>
            <person name="Silliman B.R."/>
            <person name="Vega Thurber R.L."/>
        </authorList>
    </citation>
    <scope>NUCLEOTIDE SEQUENCE [LARGE SCALE GENOMIC DNA]</scope>
    <source>
        <strain evidence="9">a_cerv_44</strain>
    </source>
</reference>
<dbReference type="InterPro" id="IPR036890">
    <property type="entry name" value="HATPase_C_sf"/>
</dbReference>
<dbReference type="GO" id="GO:0006298">
    <property type="term" value="P:mismatch repair"/>
    <property type="evidence" value="ECO:0007669"/>
    <property type="project" value="UniProtKB-UniRule"/>
</dbReference>
<keyword evidence="8" id="KW-0255">Endonuclease</keyword>
<dbReference type="InterPro" id="IPR042121">
    <property type="entry name" value="MutL_C_regsub"/>
</dbReference>
<evidence type="ECO:0000256" key="3">
    <source>
        <dbReference type="ARBA" id="ARBA00022763"/>
    </source>
</evidence>
<proteinExistence type="inferred from homology"/>
<accession>A0A3R9XSJ0</accession>
<dbReference type="GO" id="GO:0005524">
    <property type="term" value="F:ATP binding"/>
    <property type="evidence" value="ECO:0007669"/>
    <property type="project" value="InterPro"/>
</dbReference>
<organism evidence="8 9">
    <name type="scientific">Candidatus Aquarickettsia rohweri</name>
    <dbReference type="NCBI Taxonomy" id="2602574"/>
    <lineage>
        <taxon>Bacteria</taxon>
        <taxon>Pseudomonadati</taxon>
        <taxon>Pseudomonadota</taxon>
        <taxon>Alphaproteobacteria</taxon>
        <taxon>Rickettsiales</taxon>
        <taxon>Candidatus Midichloriaceae</taxon>
        <taxon>Candidatus Aquarickettsia</taxon>
    </lineage>
</organism>
<protein>
    <recommendedName>
        <fullName evidence="2 5">DNA mismatch repair protein MutL</fullName>
    </recommendedName>
</protein>
<dbReference type="GO" id="GO:0016887">
    <property type="term" value="F:ATP hydrolysis activity"/>
    <property type="evidence" value="ECO:0007669"/>
    <property type="project" value="InterPro"/>
</dbReference>
<dbReference type="GO" id="GO:0140664">
    <property type="term" value="F:ATP-dependent DNA damage sensor activity"/>
    <property type="evidence" value="ECO:0007669"/>
    <property type="project" value="InterPro"/>
</dbReference>
<keyword evidence="8" id="KW-0540">Nuclease</keyword>
<dbReference type="Gene3D" id="3.30.565.10">
    <property type="entry name" value="Histidine kinase-like ATPase, C-terminal domain"/>
    <property type="match status" value="1"/>
</dbReference>
<dbReference type="InterPro" id="IPR014721">
    <property type="entry name" value="Ribsml_uS5_D2-typ_fold_subgr"/>
</dbReference>
<evidence type="ECO:0000256" key="1">
    <source>
        <dbReference type="ARBA" id="ARBA00006082"/>
    </source>
</evidence>
<dbReference type="Pfam" id="PF08676">
    <property type="entry name" value="MutL_C"/>
    <property type="match status" value="1"/>
</dbReference>
<dbReference type="PROSITE" id="PS00058">
    <property type="entry name" value="DNA_MISMATCH_REPAIR_1"/>
    <property type="match status" value="1"/>
</dbReference>
<gene>
    <name evidence="5 8" type="primary">mutL</name>
    <name evidence="8" type="ORF">EIC27_01560</name>
</gene>
<dbReference type="Gene3D" id="3.30.230.10">
    <property type="match status" value="1"/>
</dbReference>
<dbReference type="InterPro" id="IPR002099">
    <property type="entry name" value="MutL/Mlh/PMS"/>
</dbReference>
<dbReference type="SMART" id="SM01340">
    <property type="entry name" value="DNA_mis_repair"/>
    <property type="match status" value="1"/>
</dbReference>